<evidence type="ECO:0000259" key="10">
    <source>
        <dbReference type="PROSITE" id="PS50110"/>
    </source>
</evidence>
<comment type="catalytic activity">
    <reaction evidence="1">
        <text>ATP + protein L-histidine = ADP + protein N-phospho-L-histidine.</text>
        <dbReference type="EC" id="2.7.13.3"/>
    </reaction>
</comment>
<dbReference type="SUPFAM" id="SSF55785">
    <property type="entry name" value="PYP-like sensor domain (PAS domain)"/>
    <property type="match status" value="1"/>
</dbReference>
<evidence type="ECO:0000313" key="13">
    <source>
        <dbReference type="Proteomes" id="UP000282926"/>
    </source>
</evidence>
<feature type="transmembrane region" description="Helical" evidence="8">
    <location>
        <begin position="149"/>
        <end position="169"/>
    </location>
</feature>
<evidence type="ECO:0000256" key="6">
    <source>
        <dbReference type="PROSITE-ProRule" id="PRU00169"/>
    </source>
</evidence>
<feature type="region of interest" description="Disordered" evidence="7">
    <location>
        <begin position="849"/>
        <end position="870"/>
    </location>
</feature>
<organism evidence="12 13">
    <name type="scientific">Lujinxingia sediminis</name>
    <dbReference type="NCBI Taxonomy" id="2480984"/>
    <lineage>
        <taxon>Bacteria</taxon>
        <taxon>Deltaproteobacteria</taxon>
        <taxon>Bradymonadales</taxon>
        <taxon>Lujinxingiaceae</taxon>
        <taxon>Lujinxingia</taxon>
    </lineage>
</organism>
<dbReference type="SUPFAM" id="SSF55874">
    <property type="entry name" value="ATPase domain of HSP90 chaperone/DNA topoisomerase II/histidine kinase"/>
    <property type="match status" value="1"/>
</dbReference>
<evidence type="ECO:0000256" key="3">
    <source>
        <dbReference type="ARBA" id="ARBA00022553"/>
    </source>
</evidence>
<dbReference type="PANTHER" id="PTHR43047">
    <property type="entry name" value="TWO-COMPONENT HISTIDINE PROTEIN KINASE"/>
    <property type="match status" value="1"/>
</dbReference>
<keyword evidence="5" id="KW-0418">Kinase</keyword>
<dbReference type="SMART" id="SM00388">
    <property type="entry name" value="HisKA"/>
    <property type="match status" value="1"/>
</dbReference>
<dbReference type="SUPFAM" id="SSF52172">
    <property type="entry name" value="CheY-like"/>
    <property type="match status" value="2"/>
</dbReference>
<dbReference type="CDD" id="cd16922">
    <property type="entry name" value="HATPase_EvgS-ArcB-TorS-like"/>
    <property type="match status" value="1"/>
</dbReference>
<dbReference type="InterPro" id="IPR036890">
    <property type="entry name" value="HATPase_C_sf"/>
</dbReference>
<dbReference type="InterPro" id="IPR005467">
    <property type="entry name" value="His_kinase_dom"/>
</dbReference>
<evidence type="ECO:0000256" key="1">
    <source>
        <dbReference type="ARBA" id="ARBA00000085"/>
    </source>
</evidence>
<protein>
    <recommendedName>
        <fullName evidence="2">histidine kinase</fullName>
        <ecNumber evidence="2">2.7.13.3</ecNumber>
    </recommendedName>
</protein>
<keyword evidence="3 6" id="KW-0597">Phosphoprotein</keyword>
<evidence type="ECO:0000256" key="7">
    <source>
        <dbReference type="SAM" id="MobiDB-lite"/>
    </source>
</evidence>
<dbReference type="Gene3D" id="3.40.50.2300">
    <property type="match status" value="2"/>
</dbReference>
<dbReference type="EC" id="2.7.13.3" evidence="2"/>
<evidence type="ECO:0000259" key="11">
    <source>
        <dbReference type="PROSITE" id="PS50112"/>
    </source>
</evidence>
<feature type="domain" description="Response regulatory" evidence="10">
    <location>
        <begin position="723"/>
        <end position="839"/>
    </location>
</feature>
<dbReference type="InterPro" id="IPR003661">
    <property type="entry name" value="HisK_dim/P_dom"/>
</dbReference>
<feature type="transmembrane region" description="Helical" evidence="8">
    <location>
        <begin position="123"/>
        <end position="142"/>
    </location>
</feature>
<feature type="domain" description="Response regulatory" evidence="10">
    <location>
        <begin position="602"/>
        <end position="715"/>
    </location>
</feature>
<gene>
    <name evidence="12" type="ORF">EA187_01980</name>
</gene>
<keyword evidence="8" id="KW-1133">Transmembrane helix</keyword>
<name>A0ABY0CWH0_9DELT</name>
<dbReference type="Pfam" id="PF13188">
    <property type="entry name" value="PAS_8"/>
    <property type="match status" value="1"/>
</dbReference>
<evidence type="ECO:0000256" key="5">
    <source>
        <dbReference type="ARBA" id="ARBA00022777"/>
    </source>
</evidence>
<evidence type="ECO:0000256" key="2">
    <source>
        <dbReference type="ARBA" id="ARBA00012438"/>
    </source>
</evidence>
<dbReference type="SUPFAM" id="SSF47384">
    <property type="entry name" value="Homodimeric domain of signal transducing histidine kinase"/>
    <property type="match status" value="1"/>
</dbReference>
<dbReference type="InterPro" id="IPR004358">
    <property type="entry name" value="Sig_transdc_His_kin-like_C"/>
</dbReference>
<dbReference type="PANTHER" id="PTHR43047:SF72">
    <property type="entry name" value="OSMOSENSING HISTIDINE PROTEIN KINASE SLN1"/>
    <property type="match status" value="1"/>
</dbReference>
<dbReference type="PROSITE" id="PS50110">
    <property type="entry name" value="RESPONSE_REGULATORY"/>
    <property type="match status" value="2"/>
</dbReference>
<reference evidence="12 13" key="1">
    <citation type="submission" date="2019-01" db="EMBL/GenBank/DDBJ databases">
        <title>Lujinxingia litoralis gen. nov., sp. nov. and Lujinxingia sediminis gen. nov., sp. nov., new members in the order Bradymonadales, isolated from coastal sediment.</title>
        <authorList>
            <person name="Li C.-M."/>
        </authorList>
    </citation>
    <scope>NUCLEOTIDE SEQUENCE [LARGE SCALE GENOMIC DNA]</scope>
    <source>
        <strain evidence="12 13">SEH01</strain>
    </source>
</reference>
<dbReference type="SMART" id="SM00448">
    <property type="entry name" value="REC"/>
    <property type="match status" value="2"/>
</dbReference>
<proteinExistence type="predicted"/>
<dbReference type="Pfam" id="PF00512">
    <property type="entry name" value="HisKA"/>
    <property type="match status" value="1"/>
</dbReference>
<keyword evidence="13" id="KW-1185">Reference proteome</keyword>
<evidence type="ECO:0000259" key="9">
    <source>
        <dbReference type="PROSITE" id="PS50109"/>
    </source>
</evidence>
<keyword evidence="4" id="KW-0808">Transferase</keyword>
<dbReference type="PROSITE" id="PS50112">
    <property type="entry name" value="PAS"/>
    <property type="match status" value="1"/>
</dbReference>
<dbReference type="CDD" id="cd17574">
    <property type="entry name" value="REC_OmpR"/>
    <property type="match status" value="2"/>
</dbReference>
<dbReference type="InterPro" id="IPR011006">
    <property type="entry name" value="CheY-like_superfamily"/>
</dbReference>
<dbReference type="Proteomes" id="UP000282926">
    <property type="component" value="Unassembled WGS sequence"/>
</dbReference>
<accession>A0ABY0CWH0</accession>
<feature type="modified residue" description="4-aspartylphosphate" evidence="6">
    <location>
        <position position="772"/>
    </location>
</feature>
<dbReference type="Pfam" id="PF00072">
    <property type="entry name" value="Response_reg"/>
    <property type="match status" value="2"/>
</dbReference>
<dbReference type="InterPro" id="IPR001789">
    <property type="entry name" value="Sig_transdc_resp-reg_receiver"/>
</dbReference>
<dbReference type="PRINTS" id="PR00344">
    <property type="entry name" value="BCTRLSENSOR"/>
</dbReference>
<dbReference type="InterPro" id="IPR003594">
    <property type="entry name" value="HATPase_dom"/>
</dbReference>
<dbReference type="SMART" id="SM00091">
    <property type="entry name" value="PAS"/>
    <property type="match status" value="1"/>
</dbReference>
<dbReference type="Gene3D" id="3.30.565.10">
    <property type="entry name" value="Histidine kinase-like ATPase, C-terminal domain"/>
    <property type="match status" value="1"/>
</dbReference>
<dbReference type="PROSITE" id="PS50109">
    <property type="entry name" value="HIS_KIN"/>
    <property type="match status" value="1"/>
</dbReference>
<dbReference type="NCBIfam" id="TIGR00229">
    <property type="entry name" value="sensory_box"/>
    <property type="match status" value="1"/>
</dbReference>
<feature type="modified residue" description="4-aspartylphosphate" evidence="6">
    <location>
        <position position="651"/>
    </location>
</feature>
<dbReference type="CDD" id="cd00082">
    <property type="entry name" value="HisKA"/>
    <property type="match status" value="1"/>
</dbReference>
<dbReference type="SMART" id="SM00387">
    <property type="entry name" value="HATPase_c"/>
    <property type="match status" value="1"/>
</dbReference>
<sequence>MCVSALTTTARSVLAENGCMLMGKFTDFFIPESLKAENGIELKRAQIGVKTTFTVVFWAAVAASISFSGGSYQAALALTLCGSTVATAPLLLRSTSRMDWAGHLIVGPIYILLYFLIHQNGGLSAPAIVWPAILPLLANLFQGRRTAKMWLYAVVLSWGAVLVGTLTGYEFTPTALPPVVANVQRGISLIGMAVTAHVVLQLKDDLQSWLTEEVRLRESETRAVLETAPDGIITVDNEGKVLTANEAAARIFEREHGTIAGEHITALVSSMDQGTLEDLDTGESLEHTGVRSSGEFPAEIAFGTLGDRLILVLRDITERKQAEHEIRQARDAAIHANQAKSAFLANMSHELRTPLNAVIGYSEIIIEEIEYLQKDSPKDGSVVSEFLPDLSRIRTAGTHLLALINDILDLSKIEAGKMSVHVEMFDIHHLVEDIRSTVMPLAEKNHNTLKVEISDELGYMNTDATKMRQILFNLLSNACKFTSDGTITMRMYPSETYKHVVCEVEDTGVGVDEEQLKAIFEAFTQADSSTTREFGGTGLGLTITRHFCELLGGGIEVESTPGKGSLFTVKLATNLRATDTESEDATLAEDLPASLRNAGSQTVLVVDDDPTMRDLLRRLLEREGISVVTAANGSEGLILAEQLRPDVITLDVMMPSMDGWTLLSKIKDHPELCDTPVVMVTMLDESARGFALGADDYLVKPIDRKRLIETLNNYRRPDESTGEILLVEDDEPTRSLMRRTLEDDGWSVVEAEDGRIGLKKLETIDPALVLLDLMMPNLDGFEFLRRLRNHPDYSKVPVIVVTARELSPEEEAQLRRDTSEILTKGGKSGEGFGEHRERLLAQVRQHVRTVISNKRPAPSPEDASPEDAST</sequence>
<comment type="caution">
    <text evidence="12">The sequence shown here is derived from an EMBL/GenBank/DDBJ whole genome shotgun (WGS) entry which is preliminary data.</text>
</comment>
<dbReference type="InterPro" id="IPR000014">
    <property type="entry name" value="PAS"/>
</dbReference>
<dbReference type="Pfam" id="PF02518">
    <property type="entry name" value="HATPase_c"/>
    <property type="match status" value="1"/>
</dbReference>
<dbReference type="CDD" id="cd00130">
    <property type="entry name" value="PAS"/>
    <property type="match status" value="1"/>
</dbReference>
<evidence type="ECO:0000313" key="12">
    <source>
        <dbReference type="EMBL" id="RVU48228.1"/>
    </source>
</evidence>
<feature type="domain" description="PAS" evidence="11">
    <location>
        <begin position="217"/>
        <end position="288"/>
    </location>
</feature>
<dbReference type="InterPro" id="IPR036097">
    <property type="entry name" value="HisK_dim/P_sf"/>
</dbReference>
<dbReference type="Gene3D" id="3.30.450.20">
    <property type="entry name" value="PAS domain"/>
    <property type="match status" value="1"/>
</dbReference>
<keyword evidence="8" id="KW-0812">Transmembrane</keyword>
<dbReference type="EMBL" id="SADD01000001">
    <property type="protein sequence ID" value="RVU48228.1"/>
    <property type="molecule type" value="Genomic_DNA"/>
</dbReference>
<evidence type="ECO:0000256" key="8">
    <source>
        <dbReference type="SAM" id="Phobius"/>
    </source>
</evidence>
<dbReference type="Gene3D" id="1.10.287.130">
    <property type="match status" value="1"/>
</dbReference>
<feature type="transmembrane region" description="Helical" evidence="8">
    <location>
        <begin position="99"/>
        <end position="117"/>
    </location>
</feature>
<keyword evidence="8" id="KW-0472">Membrane</keyword>
<feature type="transmembrane region" description="Helical" evidence="8">
    <location>
        <begin position="72"/>
        <end position="92"/>
    </location>
</feature>
<feature type="domain" description="Histidine kinase" evidence="9">
    <location>
        <begin position="346"/>
        <end position="575"/>
    </location>
</feature>
<evidence type="ECO:0000256" key="4">
    <source>
        <dbReference type="ARBA" id="ARBA00022679"/>
    </source>
</evidence>
<dbReference type="InterPro" id="IPR035965">
    <property type="entry name" value="PAS-like_dom_sf"/>
</dbReference>